<proteinExistence type="predicted"/>
<dbReference type="EMBL" id="VIAR01000006">
    <property type="protein sequence ID" value="TQD38932.1"/>
    <property type="molecule type" value="Genomic_DNA"/>
</dbReference>
<dbReference type="AlphaFoldDB" id="A0A507ZZB8"/>
<dbReference type="InterPro" id="IPR045493">
    <property type="entry name" value="DUF6435"/>
</dbReference>
<gene>
    <name evidence="1" type="ORF">FKR84_07890</name>
</gene>
<organism evidence="1 2">
    <name type="scientific">Haloflavibacter putidus</name>
    <dbReference type="NCBI Taxonomy" id="2576776"/>
    <lineage>
        <taxon>Bacteria</taxon>
        <taxon>Pseudomonadati</taxon>
        <taxon>Bacteroidota</taxon>
        <taxon>Flavobacteriia</taxon>
        <taxon>Flavobacteriales</taxon>
        <taxon>Flavobacteriaceae</taxon>
        <taxon>Haloflavibacter</taxon>
    </lineage>
</organism>
<evidence type="ECO:0000313" key="2">
    <source>
        <dbReference type="Proteomes" id="UP000317169"/>
    </source>
</evidence>
<reference evidence="1 2" key="1">
    <citation type="submission" date="2019-06" db="EMBL/GenBank/DDBJ databases">
        <title>Flavibacter putida gen. nov., sp. nov., a novel marine bacterium of the family Flavobacteriaceae isolated from coastal seawater.</title>
        <authorList>
            <person name="Feng X."/>
        </authorList>
    </citation>
    <scope>NUCLEOTIDE SEQUENCE [LARGE SCALE GENOMIC DNA]</scope>
    <source>
        <strain evidence="1 2">PLHSN227</strain>
    </source>
</reference>
<sequence>MLDWIKNKDRKERLKTKYCNLMRRAYQIAPRNKAKSDRLNDKAKQLLKELRNLDLQNNFQ</sequence>
<dbReference type="OrthoDB" id="1453278at2"/>
<dbReference type="NCBIfam" id="NF033487">
    <property type="entry name" value="Lacal_2735_fam"/>
    <property type="match status" value="1"/>
</dbReference>
<protein>
    <submittedName>
        <fullName evidence="1">Lacal_2735 family protein</fullName>
    </submittedName>
</protein>
<dbReference type="Proteomes" id="UP000317169">
    <property type="component" value="Unassembled WGS sequence"/>
</dbReference>
<name>A0A507ZZB8_9FLAO</name>
<accession>A0A507ZZB8</accession>
<keyword evidence="2" id="KW-1185">Reference proteome</keyword>
<evidence type="ECO:0000313" key="1">
    <source>
        <dbReference type="EMBL" id="TQD38932.1"/>
    </source>
</evidence>
<comment type="caution">
    <text evidence="1">The sequence shown here is derived from an EMBL/GenBank/DDBJ whole genome shotgun (WGS) entry which is preliminary data.</text>
</comment>